<evidence type="ECO:0000313" key="2">
    <source>
        <dbReference type="EMBL" id="PAV15606.1"/>
    </source>
</evidence>
<dbReference type="AlphaFoldDB" id="A0A286U7R1"/>
<dbReference type="InParanoid" id="A0A286U7R1"/>
<keyword evidence="3" id="KW-1185">Reference proteome</keyword>
<name>A0A286U7R1_9AGAM</name>
<sequence>MSNSLSSINLSVLSFALSSWLDGSAQLRRSLILFPLGARNGHNVNDRSGSSYNDVQDQQESLSDRCWKWLTRPVKELDEAEKALVGALDVSSSVLLLKLLGSGPIFPFFLNPLSITLALPRKLSQTIGPVKWTRIVLLCSILSILHEAQRTSIVAGLAWLRHRRAASKISNLGEIVLKGERLEPTSDSEDEEECVICSGGRTDVPASMTDSISSLPSLSSSTEPPNVHSQGPLEAFCMHAPSKHPMHRECFIAWKDAYHDTRSSSHPIITLVSDDGASPRPGTWQWDRTQAILSGLGQSILRSAYFVPLLPAQLDAERLVEESPVVDSIFTLSCSSSDSKLGELVSSWPPCPGCRSAVKMIFTRKALMHNASDSRGQFARMLHVWFKTWKQLVSGRTLLVKTATQVLFAIFLVSVMRIRKAHSRHMLATHRVL</sequence>
<dbReference type="OrthoDB" id="3243505at2759"/>
<organism evidence="2 3">
    <name type="scientific">Pyrrhoderma noxium</name>
    <dbReference type="NCBI Taxonomy" id="2282107"/>
    <lineage>
        <taxon>Eukaryota</taxon>
        <taxon>Fungi</taxon>
        <taxon>Dikarya</taxon>
        <taxon>Basidiomycota</taxon>
        <taxon>Agaricomycotina</taxon>
        <taxon>Agaricomycetes</taxon>
        <taxon>Hymenochaetales</taxon>
        <taxon>Hymenochaetaceae</taxon>
        <taxon>Pyrrhoderma</taxon>
    </lineage>
</organism>
<accession>A0A286U7R1</accession>
<dbReference type="Proteomes" id="UP000217199">
    <property type="component" value="Unassembled WGS sequence"/>
</dbReference>
<evidence type="ECO:0000313" key="3">
    <source>
        <dbReference type="Proteomes" id="UP000217199"/>
    </source>
</evidence>
<reference evidence="2 3" key="1">
    <citation type="journal article" date="2017" name="Mol. Ecol.">
        <title>Comparative and population genomic landscape of Phellinus noxius: A hypervariable fungus causing root rot in trees.</title>
        <authorList>
            <person name="Chung C.L."/>
            <person name="Lee T.J."/>
            <person name="Akiba M."/>
            <person name="Lee H.H."/>
            <person name="Kuo T.H."/>
            <person name="Liu D."/>
            <person name="Ke H.M."/>
            <person name="Yokoi T."/>
            <person name="Roa M.B."/>
            <person name="Lu M.J."/>
            <person name="Chang Y.Y."/>
            <person name="Ann P.J."/>
            <person name="Tsai J.N."/>
            <person name="Chen C.Y."/>
            <person name="Tzean S.S."/>
            <person name="Ota Y."/>
            <person name="Hattori T."/>
            <person name="Sahashi N."/>
            <person name="Liou R.F."/>
            <person name="Kikuchi T."/>
            <person name="Tsai I.J."/>
        </authorList>
    </citation>
    <scope>NUCLEOTIDE SEQUENCE [LARGE SCALE GENOMIC DNA]</scope>
    <source>
        <strain evidence="2 3">FFPRI411160</strain>
    </source>
</reference>
<gene>
    <name evidence="2" type="ORF">PNOK_0846400</name>
</gene>
<feature type="compositionally biased region" description="Low complexity" evidence="1">
    <location>
        <begin position="211"/>
        <end position="221"/>
    </location>
</feature>
<proteinExistence type="predicted"/>
<comment type="caution">
    <text evidence="2">The sequence shown here is derived from an EMBL/GenBank/DDBJ whole genome shotgun (WGS) entry which is preliminary data.</text>
</comment>
<feature type="region of interest" description="Disordered" evidence="1">
    <location>
        <begin position="205"/>
        <end position="226"/>
    </location>
</feature>
<evidence type="ECO:0000256" key="1">
    <source>
        <dbReference type="SAM" id="MobiDB-lite"/>
    </source>
</evidence>
<dbReference type="EMBL" id="NBII01000009">
    <property type="protein sequence ID" value="PAV15606.1"/>
    <property type="molecule type" value="Genomic_DNA"/>
</dbReference>
<protein>
    <submittedName>
        <fullName evidence="2">Uncharacterized protein</fullName>
    </submittedName>
</protein>